<name>A0AAN9YBR9_9HEMI</name>
<evidence type="ECO:0000256" key="3">
    <source>
        <dbReference type="RuleBase" id="RU003616"/>
    </source>
</evidence>
<accession>A0AAN9YBR9</accession>
<keyword evidence="1" id="KW-0346">Stress response</keyword>
<gene>
    <name evidence="5" type="ORF">V9T40_007038</name>
</gene>
<comment type="similarity">
    <text evidence="2 3">Belongs to the small heat shock protein (HSP20) family.</text>
</comment>
<dbReference type="InterPro" id="IPR008978">
    <property type="entry name" value="HSP20-like_chaperone"/>
</dbReference>
<evidence type="ECO:0000256" key="2">
    <source>
        <dbReference type="PROSITE-ProRule" id="PRU00285"/>
    </source>
</evidence>
<dbReference type="PROSITE" id="PS01031">
    <property type="entry name" value="SHSP"/>
    <property type="match status" value="1"/>
</dbReference>
<sequence length="238" mass="26782">MSLSAAKEPDEEAAADWPSVSDEHYIFSYGRALEPKFSNPSIAGYYRPWRFIDKKRSGVSRVFYARSREFRIALDVSQFAHDDVVVKLAGDKIVIEAQHPTMSDYLGRISRELVRKYKTPPDLKLNTITGKYKRGFLILWADRDFEPAEKPEISMLDEKDRDDDDDDESMVKRNVSDVEQLKEVASAKAEFQNVLGLDAATRSSAAGRGAEVTNRVAGNEEVIIRIRKSSSPISSSSV</sequence>
<dbReference type="SUPFAM" id="SSF49764">
    <property type="entry name" value="HSP20-like chaperones"/>
    <property type="match status" value="1"/>
</dbReference>
<dbReference type="InterPro" id="IPR002068">
    <property type="entry name" value="A-crystallin/Hsp20_dom"/>
</dbReference>
<keyword evidence="6" id="KW-1185">Reference proteome</keyword>
<dbReference type="GO" id="GO:0042026">
    <property type="term" value="P:protein refolding"/>
    <property type="evidence" value="ECO:0007669"/>
    <property type="project" value="TreeGrafter"/>
</dbReference>
<evidence type="ECO:0000256" key="1">
    <source>
        <dbReference type="ARBA" id="ARBA00023016"/>
    </source>
</evidence>
<evidence type="ECO:0000313" key="5">
    <source>
        <dbReference type="EMBL" id="KAK7605180.1"/>
    </source>
</evidence>
<dbReference type="PANTHER" id="PTHR45640">
    <property type="entry name" value="HEAT SHOCK PROTEIN HSP-12.2-RELATED"/>
    <property type="match status" value="1"/>
</dbReference>
<comment type="caution">
    <text evidence="5">The sequence shown here is derived from an EMBL/GenBank/DDBJ whole genome shotgun (WGS) entry which is preliminary data.</text>
</comment>
<dbReference type="AlphaFoldDB" id="A0AAN9YBR9"/>
<dbReference type="GO" id="GO:0051082">
    <property type="term" value="F:unfolded protein binding"/>
    <property type="evidence" value="ECO:0007669"/>
    <property type="project" value="TreeGrafter"/>
</dbReference>
<dbReference type="GO" id="GO:0005634">
    <property type="term" value="C:nucleus"/>
    <property type="evidence" value="ECO:0007669"/>
    <property type="project" value="TreeGrafter"/>
</dbReference>
<dbReference type="Gene3D" id="2.60.40.790">
    <property type="match status" value="1"/>
</dbReference>
<protein>
    <recommendedName>
        <fullName evidence="4">SHSP domain-containing protein</fullName>
    </recommendedName>
</protein>
<organism evidence="5 6">
    <name type="scientific">Parthenolecanium corni</name>
    <dbReference type="NCBI Taxonomy" id="536013"/>
    <lineage>
        <taxon>Eukaryota</taxon>
        <taxon>Metazoa</taxon>
        <taxon>Ecdysozoa</taxon>
        <taxon>Arthropoda</taxon>
        <taxon>Hexapoda</taxon>
        <taxon>Insecta</taxon>
        <taxon>Pterygota</taxon>
        <taxon>Neoptera</taxon>
        <taxon>Paraneoptera</taxon>
        <taxon>Hemiptera</taxon>
        <taxon>Sternorrhyncha</taxon>
        <taxon>Coccoidea</taxon>
        <taxon>Coccidae</taxon>
        <taxon>Parthenolecanium</taxon>
    </lineage>
</organism>
<proteinExistence type="inferred from homology"/>
<evidence type="ECO:0000313" key="6">
    <source>
        <dbReference type="Proteomes" id="UP001367676"/>
    </source>
</evidence>
<dbReference type="GO" id="GO:0009408">
    <property type="term" value="P:response to heat"/>
    <property type="evidence" value="ECO:0007669"/>
    <property type="project" value="TreeGrafter"/>
</dbReference>
<dbReference type="InterPro" id="IPR001436">
    <property type="entry name" value="Alpha-crystallin/sHSP_animal"/>
</dbReference>
<dbReference type="EMBL" id="JBBCAQ010000002">
    <property type="protein sequence ID" value="KAK7605180.1"/>
    <property type="molecule type" value="Genomic_DNA"/>
</dbReference>
<reference evidence="5 6" key="1">
    <citation type="submission" date="2024-03" db="EMBL/GenBank/DDBJ databases">
        <title>Adaptation during the transition from Ophiocordyceps entomopathogen to insect associate is accompanied by gene loss and intensified selection.</title>
        <authorList>
            <person name="Ward C.M."/>
            <person name="Onetto C.A."/>
            <person name="Borneman A.R."/>
        </authorList>
    </citation>
    <scope>NUCLEOTIDE SEQUENCE [LARGE SCALE GENOMIC DNA]</scope>
    <source>
        <strain evidence="5">AWRI1</strain>
        <tissue evidence="5">Single Adult Female</tissue>
    </source>
</reference>
<dbReference type="GO" id="GO:0005737">
    <property type="term" value="C:cytoplasm"/>
    <property type="evidence" value="ECO:0007669"/>
    <property type="project" value="TreeGrafter"/>
</dbReference>
<dbReference type="Pfam" id="PF00011">
    <property type="entry name" value="HSP20"/>
    <property type="match status" value="1"/>
</dbReference>
<evidence type="ECO:0000259" key="4">
    <source>
        <dbReference type="PROSITE" id="PS01031"/>
    </source>
</evidence>
<dbReference type="CDD" id="cd06526">
    <property type="entry name" value="metazoan_ACD"/>
    <property type="match status" value="1"/>
</dbReference>
<dbReference type="PANTHER" id="PTHR45640:SF13">
    <property type="entry name" value="HEAT SHOCK PROTEIN 22-RELATED"/>
    <property type="match status" value="1"/>
</dbReference>
<feature type="domain" description="SHSP" evidence="4">
    <location>
        <begin position="50"/>
        <end position="158"/>
    </location>
</feature>
<dbReference type="Proteomes" id="UP001367676">
    <property type="component" value="Unassembled WGS sequence"/>
</dbReference>